<dbReference type="AlphaFoldDB" id="A0A1I6KK35"/>
<evidence type="ECO:0000259" key="1">
    <source>
        <dbReference type="Pfam" id="PF13577"/>
    </source>
</evidence>
<dbReference type="STRING" id="1166337.SAMN05192580_1795"/>
<protein>
    <submittedName>
        <fullName evidence="2">SnoaL-like domain-containing protein</fullName>
    </submittedName>
</protein>
<dbReference type="RefSeq" id="WP_242653378.1">
    <property type="nucleotide sequence ID" value="NZ_FOZG01000001.1"/>
</dbReference>
<dbReference type="InterPro" id="IPR032710">
    <property type="entry name" value="NTF2-like_dom_sf"/>
</dbReference>
<proteinExistence type="predicted"/>
<gene>
    <name evidence="2" type="ORF">SAMN05192580_1795</name>
</gene>
<keyword evidence="3" id="KW-1185">Reference proteome</keyword>
<dbReference type="Proteomes" id="UP000198824">
    <property type="component" value="Unassembled WGS sequence"/>
</dbReference>
<feature type="domain" description="SnoaL-like" evidence="1">
    <location>
        <begin position="5"/>
        <end position="130"/>
    </location>
</feature>
<dbReference type="EMBL" id="FOZG01000001">
    <property type="protein sequence ID" value="SFR91240.1"/>
    <property type="molecule type" value="Genomic_DNA"/>
</dbReference>
<reference evidence="2 3" key="1">
    <citation type="submission" date="2016-10" db="EMBL/GenBank/DDBJ databases">
        <authorList>
            <person name="de Groot N.N."/>
        </authorList>
    </citation>
    <scope>NUCLEOTIDE SEQUENCE [LARGE SCALE GENOMIC DNA]</scope>
    <source>
        <strain evidence="2 3">S5-249</strain>
    </source>
</reference>
<name>A0A1I6KK35_9SPHN</name>
<dbReference type="Gene3D" id="3.10.450.50">
    <property type="match status" value="1"/>
</dbReference>
<dbReference type="Pfam" id="PF13577">
    <property type="entry name" value="SnoaL_4"/>
    <property type="match status" value="1"/>
</dbReference>
<accession>A0A1I6KK35</accession>
<evidence type="ECO:0000313" key="3">
    <source>
        <dbReference type="Proteomes" id="UP000198824"/>
    </source>
</evidence>
<dbReference type="InterPro" id="IPR037401">
    <property type="entry name" value="SnoaL-like"/>
</dbReference>
<evidence type="ECO:0000313" key="2">
    <source>
        <dbReference type="EMBL" id="SFR91240.1"/>
    </source>
</evidence>
<dbReference type="CDD" id="cd00531">
    <property type="entry name" value="NTF2_like"/>
    <property type="match status" value="1"/>
</dbReference>
<sequence length="144" mass="15678">MTLQDLIDRAEIEEVLAQYCHLLDQQRWDAFRALFTEDARLDYIGLGEVTGPDAMIAFLQPIVEGLAMTLHAGSTNSIALNGDTATVRSAALVPMTAVQPGGALSTSVTGLWYEDEFRRTPAGWRIAARRQVPGFSADFPLPVA</sequence>
<organism evidence="2 3">
    <name type="scientific">Sphingomonas jatrophae</name>
    <dbReference type="NCBI Taxonomy" id="1166337"/>
    <lineage>
        <taxon>Bacteria</taxon>
        <taxon>Pseudomonadati</taxon>
        <taxon>Pseudomonadota</taxon>
        <taxon>Alphaproteobacteria</taxon>
        <taxon>Sphingomonadales</taxon>
        <taxon>Sphingomonadaceae</taxon>
        <taxon>Sphingomonas</taxon>
    </lineage>
</organism>
<dbReference type="SUPFAM" id="SSF54427">
    <property type="entry name" value="NTF2-like"/>
    <property type="match status" value="1"/>
</dbReference>